<evidence type="ECO:0000313" key="3">
    <source>
        <dbReference type="Proteomes" id="UP000030944"/>
    </source>
</evidence>
<evidence type="ECO:0000313" key="4">
    <source>
        <dbReference type="Proteomes" id="UP000241022"/>
    </source>
</evidence>
<sequence>MSRLRDNVERWLIHENYDFKQGKSEDATFKIIISNSDGLGNDTEVFEPKDQENILVVGIKIDMKTKQLIRFRELNETEQENFKKKVDDFCYSVKAIGKFLDEDGKKKVGVYIVLDKPEQLNQPSFFKALEEIIEMSEKTNRFLIKTF</sequence>
<dbReference type="Gene3D" id="3.30.1460.10">
    <property type="match status" value="1"/>
</dbReference>
<dbReference type="EMBL" id="CP007026">
    <property type="protein sequence ID" value="AJA92328.1"/>
    <property type="molecule type" value="Genomic_DNA"/>
</dbReference>
<gene>
    <name evidence="2" type="ORF">A7X95_01355</name>
    <name evidence="1" type="ORF">T478_0697</name>
</gene>
<dbReference type="AlphaFoldDB" id="A0A0A7V0B8"/>
<accession>A0A0A7V0B8</accession>
<reference evidence="1 3" key="1">
    <citation type="journal article" date="2015" name="Proc. Natl. Acad. Sci. U.S.A.">
        <title>Genomic and proteomic characterization of "Candidatus Nitrosopelagicus brevis": An ammonia-oxidizing archaeon from the open ocean.</title>
        <authorList>
            <person name="Santoro A.E."/>
            <person name="Dupont C.L."/>
            <person name="Richter R.A."/>
            <person name="Craig M.T."/>
            <person name="Carini P."/>
            <person name="McIlvin M.R."/>
            <person name="Yang Y."/>
            <person name="Orsi W.D."/>
            <person name="Moran D.M."/>
            <person name="Saito M.A."/>
        </authorList>
    </citation>
    <scope>NUCLEOTIDE SEQUENCE [LARGE SCALE GENOMIC DNA]</scope>
    <source>
        <strain evidence="1">CN25</strain>
        <strain evidence="3">V2</strain>
    </source>
</reference>
<reference evidence="2 4" key="4">
    <citation type="submission" date="2018-04" db="EMBL/GenBank/DDBJ databases">
        <title>Transcriptomics of ammonia oxidizing archaea.</title>
        <authorList>
            <person name="Carini P."/>
        </authorList>
    </citation>
    <scope>NUCLEOTIDE SEQUENCE [LARGE SCALE GENOMIC DNA]</scope>
    <source>
        <strain evidence="2 4">U25</strain>
    </source>
</reference>
<reference evidence="2" key="2">
    <citation type="submission" date="2016-05" db="EMBL/GenBank/DDBJ databases">
        <authorList>
            <person name="Lavstsen T."/>
            <person name="Jespersen J.S."/>
        </authorList>
    </citation>
    <scope>NUCLEOTIDE SEQUENCE [LARGE SCALE GENOMIC DNA]</scope>
    <source>
        <strain evidence="2">U25</strain>
    </source>
</reference>
<dbReference type="GeneID" id="24816588"/>
<dbReference type="HOGENOM" id="CLU_1745466_0_0_2"/>
<organism evidence="1 3">
    <name type="scientific">Candidatus Nitrosopelagicus brevis</name>
    <dbReference type="NCBI Taxonomy" id="1410606"/>
    <lineage>
        <taxon>Archaea</taxon>
        <taxon>Nitrososphaerota</taxon>
    </lineage>
</organism>
<dbReference type="RefSeq" id="WP_048105257.1">
    <property type="nucleotide sequence ID" value="NZ_CP007026.1"/>
</dbReference>
<protein>
    <recommendedName>
        <fullName evidence="5">DUF2299 domain-containing protein</fullName>
    </recommendedName>
</protein>
<dbReference type="Proteomes" id="UP000030944">
    <property type="component" value="Chromosome"/>
</dbReference>
<dbReference type="OrthoDB" id="4100at2157"/>
<dbReference type="STRING" id="1410606.T478_0697"/>
<reference evidence="4" key="3">
    <citation type="submission" date="2016-05" db="EMBL/GenBank/DDBJ databases">
        <authorList>
            <person name="Dupont C."/>
            <person name="Santoro A."/>
        </authorList>
    </citation>
    <scope>NUCLEOTIDE SEQUENCE [LARGE SCALE GENOMIC DNA]</scope>
    <source>
        <strain evidence="4">U25</strain>
    </source>
</reference>
<evidence type="ECO:0008006" key="5">
    <source>
        <dbReference type="Google" id="ProtNLM"/>
    </source>
</evidence>
<dbReference type="Pfam" id="PF10061">
    <property type="entry name" value="DUF2299"/>
    <property type="match status" value="1"/>
</dbReference>
<name>A0A0A7V0B8_9ARCH</name>
<proteinExistence type="predicted"/>
<keyword evidence="4" id="KW-1185">Reference proteome</keyword>
<evidence type="ECO:0000313" key="1">
    <source>
        <dbReference type="EMBL" id="AJA92328.1"/>
    </source>
</evidence>
<dbReference type="EMBL" id="LXWN01000001">
    <property type="protein sequence ID" value="PTL87953.1"/>
    <property type="molecule type" value="Genomic_DNA"/>
</dbReference>
<dbReference type="Proteomes" id="UP000241022">
    <property type="component" value="Unassembled WGS sequence"/>
</dbReference>
<dbReference type="KEGG" id="nbv:T478_0697"/>
<dbReference type="InterPro" id="IPR018747">
    <property type="entry name" value="DUF2299"/>
</dbReference>
<evidence type="ECO:0000313" key="2">
    <source>
        <dbReference type="EMBL" id="PTL87953.1"/>
    </source>
</evidence>